<reference evidence="2" key="2">
    <citation type="journal article" date="2015" name="Data Brief">
        <title>Shoot transcriptome of the giant reed, Arundo donax.</title>
        <authorList>
            <person name="Barrero R.A."/>
            <person name="Guerrero F.D."/>
            <person name="Moolhuijzen P."/>
            <person name="Goolsby J.A."/>
            <person name="Tidwell J."/>
            <person name="Bellgard S.E."/>
            <person name="Bellgard M.I."/>
        </authorList>
    </citation>
    <scope>NUCLEOTIDE SEQUENCE</scope>
    <source>
        <tissue evidence="2">Shoot tissue taken approximately 20 cm above the soil surface</tissue>
    </source>
</reference>
<feature type="region of interest" description="Disordered" evidence="1">
    <location>
        <begin position="48"/>
        <end position="79"/>
    </location>
</feature>
<proteinExistence type="predicted"/>
<sequence>MARVGQHIAAQTDEPGKLGICGKAHVEESIQVGDVLAGSAKHVEFQAQSPNCSGRGSTSRSQQGSPAPGQVIPLQVVGS</sequence>
<organism evidence="2">
    <name type="scientific">Arundo donax</name>
    <name type="common">Giant reed</name>
    <name type="synonym">Donax arundinaceus</name>
    <dbReference type="NCBI Taxonomy" id="35708"/>
    <lineage>
        <taxon>Eukaryota</taxon>
        <taxon>Viridiplantae</taxon>
        <taxon>Streptophyta</taxon>
        <taxon>Embryophyta</taxon>
        <taxon>Tracheophyta</taxon>
        <taxon>Spermatophyta</taxon>
        <taxon>Magnoliopsida</taxon>
        <taxon>Liliopsida</taxon>
        <taxon>Poales</taxon>
        <taxon>Poaceae</taxon>
        <taxon>PACMAD clade</taxon>
        <taxon>Arundinoideae</taxon>
        <taxon>Arundineae</taxon>
        <taxon>Arundo</taxon>
    </lineage>
</organism>
<dbReference type="AlphaFoldDB" id="A0A0A9AFV8"/>
<protein>
    <submittedName>
        <fullName evidence="2">Uncharacterized protein</fullName>
    </submittedName>
</protein>
<reference evidence="2" key="1">
    <citation type="submission" date="2014-09" db="EMBL/GenBank/DDBJ databases">
        <authorList>
            <person name="Magalhaes I.L.F."/>
            <person name="Oliveira U."/>
            <person name="Santos F.R."/>
            <person name="Vidigal T.H.D.A."/>
            <person name="Brescovit A.D."/>
            <person name="Santos A.J."/>
        </authorList>
    </citation>
    <scope>NUCLEOTIDE SEQUENCE</scope>
    <source>
        <tissue evidence="2">Shoot tissue taken approximately 20 cm above the soil surface</tissue>
    </source>
</reference>
<dbReference type="EMBL" id="GBRH01249132">
    <property type="protein sequence ID" value="JAD48763.1"/>
    <property type="molecule type" value="Transcribed_RNA"/>
</dbReference>
<accession>A0A0A9AFV8</accession>
<evidence type="ECO:0000256" key="1">
    <source>
        <dbReference type="SAM" id="MobiDB-lite"/>
    </source>
</evidence>
<evidence type="ECO:0000313" key="2">
    <source>
        <dbReference type="EMBL" id="JAD48763.1"/>
    </source>
</evidence>
<name>A0A0A9AFV8_ARUDO</name>
<feature type="compositionally biased region" description="Low complexity" evidence="1">
    <location>
        <begin position="53"/>
        <end position="65"/>
    </location>
</feature>